<keyword evidence="1" id="KW-0812">Transmembrane</keyword>
<proteinExistence type="predicted"/>
<keyword evidence="3" id="KW-1185">Reference proteome</keyword>
<dbReference type="EMBL" id="JBCITK010000002">
    <property type="protein sequence ID" value="MEN0645522.1"/>
    <property type="molecule type" value="Genomic_DNA"/>
</dbReference>
<evidence type="ECO:0000313" key="3">
    <source>
        <dbReference type="Proteomes" id="UP001418796"/>
    </source>
</evidence>
<sequence>MSQQNDEYLDRKGKLESEGKFELPLNIDTNKYFLGSLAYKDLLIIAPAAIISLLLFLLFRFAFSWYGTPPIIVSLSPALLIGMLQMIKHPIRRNVSLLKFKIIARWKYNNSTKTFFKKRGVIDMSKSSEDTRSQLQISDIFSGGYETVDGHFVKVLEVSSVNLSLMNPSEKRSIISSYKSFINEISFLKSYQIQQIAQPINLTQYLTHVKESSLSNENQNKQHFSNSYFKYIDGIQTNRGMVSRKRYLIISEKIGSDRDKSLRELERKVNITRSSIENMLSGYFSLNARILNNEELLNLFYTCLNYDNAQAIGNFVMKRAENASSVSLGEKTAREIVGIYDRSLKEEIQ</sequence>
<evidence type="ECO:0000256" key="1">
    <source>
        <dbReference type="SAM" id="Phobius"/>
    </source>
</evidence>
<evidence type="ECO:0000313" key="2">
    <source>
        <dbReference type="EMBL" id="MEN0645522.1"/>
    </source>
</evidence>
<gene>
    <name evidence="2" type="ORF">MKY91_20365</name>
</gene>
<protein>
    <recommendedName>
        <fullName evidence="4">PrgI family protein</fullName>
    </recommendedName>
</protein>
<reference evidence="2 3" key="1">
    <citation type="submission" date="2024-03" db="EMBL/GenBank/DDBJ databases">
        <title>Bacilli Hybrid Assemblies.</title>
        <authorList>
            <person name="Kovac J."/>
        </authorList>
    </citation>
    <scope>NUCLEOTIDE SEQUENCE [LARGE SCALE GENOMIC DNA]</scope>
    <source>
        <strain evidence="2 3">FSL R7-0666</strain>
    </source>
</reference>
<comment type="caution">
    <text evidence="2">The sequence shown here is derived from an EMBL/GenBank/DDBJ whole genome shotgun (WGS) entry which is preliminary data.</text>
</comment>
<accession>A0ABU9VNN9</accession>
<keyword evidence="1" id="KW-1133">Transmembrane helix</keyword>
<dbReference type="RefSeq" id="WP_343132190.1">
    <property type="nucleotide sequence ID" value="NZ_JBCITK010000002.1"/>
</dbReference>
<feature type="transmembrane region" description="Helical" evidence="1">
    <location>
        <begin position="69"/>
        <end position="87"/>
    </location>
</feature>
<feature type="transmembrane region" description="Helical" evidence="1">
    <location>
        <begin position="42"/>
        <end position="63"/>
    </location>
</feature>
<name>A0ABU9VNN9_9BACI</name>
<dbReference type="Proteomes" id="UP001418796">
    <property type="component" value="Unassembled WGS sequence"/>
</dbReference>
<organism evidence="2 3">
    <name type="scientific">Alkalicoccobacillus gibsonii</name>
    <dbReference type="NCBI Taxonomy" id="79881"/>
    <lineage>
        <taxon>Bacteria</taxon>
        <taxon>Bacillati</taxon>
        <taxon>Bacillota</taxon>
        <taxon>Bacilli</taxon>
        <taxon>Bacillales</taxon>
        <taxon>Bacillaceae</taxon>
        <taxon>Alkalicoccobacillus</taxon>
    </lineage>
</organism>
<keyword evidence="1" id="KW-0472">Membrane</keyword>
<evidence type="ECO:0008006" key="4">
    <source>
        <dbReference type="Google" id="ProtNLM"/>
    </source>
</evidence>